<keyword evidence="3" id="KW-1185">Reference proteome</keyword>
<feature type="compositionally biased region" description="Low complexity" evidence="1">
    <location>
        <begin position="14"/>
        <end position="36"/>
    </location>
</feature>
<sequence length="245" mass="27813">MSEPILSYKRPSSRESPASPAVPASSPNPQSQSASPKVKHHAGARKVSSRRRALQDFYNISSDEPTTKKSDPDSLPSPEELNNIIQNSSINDILKLRNRITHTLNSQDSAKKSIIYDNYYELIKLSETLSDLSKGMHNEVNGLGIYEEKQESKEKFMDDVLSDLHDFINSEDTKMFNRPFEEILDVPQEVTSSKVLDEVNQLLNIKGNLDEQEKEKVASQIDSLIEKLPQHELLQLQLNKLKQRL</sequence>
<evidence type="ECO:0000313" key="2">
    <source>
        <dbReference type="EMBL" id="EGW30500.1"/>
    </source>
</evidence>
<organism evidence="3">
    <name type="scientific">Spathaspora passalidarum (strain NRRL Y-27907 / 11-Y1)</name>
    <dbReference type="NCBI Taxonomy" id="619300"/>
    <lineage>
        <taxon>Eukaryota</taxon>
        <taxon>Fungi</taxon>
        <taxon>Dikarya</taxon>
        <taxon>Ascomycota</taxon>
        <taxon>Saccharomycotina</taxon>
        <taxon>Pichiomycetes</taxon>
        <taxon>Debaryomycetaceae</taxon>
        <taxon>Spathaspora</taxon>
    </lineage>
</organism>
<dbReference type="Pfam" id="PF08700">
    <property type="entry name" value="VPS51_Exo84_N"/>
    <property type="match status" value="1"/>
</dbReference>
<accession>G3AUC4</accession>
<dbReference type="OrthoDB" id="124041at2759"/>
<gene>
    <name evidence="2" type="ORF">SPAPADRAFT_63319</name>
</gene>
<dbReference type="GeneID" id="18874707"/>
<evidence type="ECO:0000313" key="3">
    <source>
        <dbReference type="Proteomes" id="UP000000709"/>
    </source>
</evidence>
<feature type="compositionally biased region" description="Basic residues" evidence="1">
    <location>
        <begin position="37"/>
        <end position="52"/>
    </location>
</feature>
<dbReference type="RefSeq" id="XP_007377471.1">
    <property type="nucleotide sequence ID" value="XM_007377409.1"/>
</dbReference>
<evidence type="ECO:0000256" key="1">
    <source>
        <dbReference type="SAM" id="MobiDB-lite"/>
    </source>
</evidence>
<dbReference type="AlphaFoldDB" id="G3AUC4"/>
<dbReference type="InParanoid" id="G3AUC4"/>
<name>G3AUC4_SPAPN</name>
<dbReference type="KEGG" id="spaa:SPAPADRAFT_63319"/>
<evidence type="ECO:0008006" key="4">
    <source>
        <dbReference type="Google" id="ProtNLM"/>
    </source>
</evidence>
<dbReference type="EMBL" id="GL996505">
    <property type="protein sequence ID" value="EGW30500.1"/>
    <property type="molecule type" value="Genomic_DNA"/>
</dbReference>
<dbReference type="OMA" id="LNTHDSE"/>
<protein>
    <recommendedName>
        <fullName evidence="4">Vacuolar protein sorting-associated protein 51 homolog</fullName>
    </recommendedName>
</protein>
<dbReference type="STRING" id="619300.G3AUC4"/>
<dbReference type="HOGENOM" id="CLU_062460_0_0_1"/>
<proteinExistence type="predicted"/>
<dbReference type="eggNOG" id="ENOG502SDB2">
    <property type="taxonomic scope" value="Eukaryota"/>
</dbReference>
<dbReference type="Proteomes" id="UP000000709">
    <property type="component" value="Unassembled WGS sequence"/>
</dbReference>
<feature type="region of interest" description="Disordered" evidence="1">
    <location>
        <begin position="1"/>
        <end position="78"/>
    </location>
</feature>
<reference evidence="2 3" key="1">
    <citation type="journal article" date="2011" name="Proc. Natl. Acad. Sci. U.S.A.">
        <title>Comparative genomics of xylose-fermenting fungi for enhanced biofuel production.</title>
        <authorList>
            <person name="Wohlbach D.J."/>
            <person name="Kuo A."/>
            <person name="Sato T.K."/>
            <person name="Potts K.M."/>
            <person name="Salamov A.A."/>
            <person name="LaButti K.M."/>
            <person name="Sun H."/>
            <person name="Clum A."/>
            <person name="Pangilinan J.L."/>
            <person name="Lindquist E.A."/>
            <person name="Lucas S."/>
            <person name="Lapidus A."/>
            <person name="Jin M."/>
            <person name="Gunawan C."/>
            <person name="Balan V."/>
            <person name="Dale B.E."/>
            <person name="Jeffries T.W."/>
            <person name="Zinkel R."/>
            <person name="Barry K.W."/>
            <person name="Grigoriev I.V."/>
            <person name="Gasch A.P."/>
        </authorList>
    </citation>
    <scope>NUCLEOTIDE SEQUENCE [LARGE SCALE GENOMIC DNA]</scope>
    <source>
        <strain evidence="3">NRRL Y-27907 / 11-Y1</strain>
    </source>
</reference>